<accession>A0A1H8BF16</accession>
<dbReference type="EMBL" id="FOCF01000002">
    <property type="protein sequence ID" value="SEM81455.1"/>
    <property type="molecule type" value="Genomic_DNA"/>
</dbReference>
<sequence>MRKRRRRSRVAGRKQHYIPQFLLRSFAEPASGDKLQIRVFTRGKSFVVPTDGIAAQREFYSKLSDDSVTLDDRITYAKSEYADLFRKLVKHDAGDVDSSDVARLLTHLSVRGNHIRSTAAAANAYALSRVTELLSDVSYVKRMMGFGLTEPPVRIKKVLDDEYNKRQQHLGRVRVSRHGFRRFMFTQMNERWDELFSSGLDMKSVAGLTDIAGIAREAHNEVLLHDFEPTQRVSALEVLDWQIKVGTTPTFVLTDAIALAHDPSRGAMPAMFTGLDDIQGVLFPLSPTRAVCAGVYADDAVLEALTCNFRNFAASASWEFVIAPPSYGAEAVNGELIGSCVGSLIFEKIEEAVAESLAEPFYK</sequence>
<dbReference type="AlphaFoldDB" id="A0A1H8BF16"/>
<dbReference type="STRING" id="1166340.SAMN05192583_1341"/>
<protein>
    <recommendedName>
        <fullName evidence="3">DUF4238 domain-containing protein</fullName>
    </recommendedName>
</protein>
<evidence type="ECO:0000313" key="1">
    <source>
        <dbReference type="EMBL" id="SEM81455.1"/>
    </source>
</evidence>
<evidence type="ECO:0000313" key="2">
    <source>
        <dbReference type="Proteomes" id="UP000199206"/>
    </source>
</evidence>
<keyword evidence="2" id="KW-1185">Reference proteome</keyword>
<reference evidence="2" key="1">
    <citation type="submission" date="2016-10" db="EMBL/GenBank/DDBJ databases">
        <authorList>
            <person name="Varghese N."/>
            <person name="Submissions S."/>
        </authorList>
    </citation>
    <scope>NUCLEOTIDE SEQUENCE [LARGE SCALE GENOMIC DNA]</scope>
    <source>
        <strain evidence="2">S6-262</strain>
    </source>
</reference>
<gene>
    <name evidence="1" type="ORF">SAMN05192583_1341</name>
</gene>
<dbReference type="Proteomes" id="UP000199206">
    <property type="component" value="Unassembled WGS sequence"/>
</dbReference>
<dbReference type="InterPro" id="IPR025332">
    <property type="entry name" value="DUF4238"/>
</dbReference>
<organism evidence="1 2">
    <name type="scientific">Sphingomonas gellani</name>
    <dbReference type="NCBI Taxonomy" id="1166340"/>
    <lineage>
        <taxon>Bacteria</taxon>
        <taxon>Pseudomonadati</taxon>
        <taxon>Pseudomonadota</taxon>
        <taxon>Alphaproteobacteria</taxon>
        <taxon>Sphingomonadales</taxon>
        <taxon>Sphingomonadaceae</taxon>
        <taxon>Sphingomonas</taxon>
    </lineage>
</organism>
<dbReference type="Pfam" id="PF14022">
    <property type="entry name" value="DUF4238"/>
    <property type="match status" value="1"/>
</dbReference>
<evidence type="ECO:0008006" key="3">
    <source>
        <dbReference type="Google" id="ProtNLM"/>
    </source>
</evidence>
<name>A0A1H8BF16_9SPHN</name>
<proteinExistence type="predicted"/>